<gene>
    <name evidence="2" type="ORF">N7463_001189</name>
</gene>
<evidence type="ECO:0000313" key="2">
    <source>
        <dbReference type="EMBL" id="KAJ5520736.1"/>
    </source>
</evidence>
<evidence type="ECO:0000256" key="1">
    <source>
        <dbReference type="SAM" id="MobiDB-lite"/>
    </source>
</evidence>
<evidence type="ECO:0000313" key="3">
    <source>
        <dbReference type="Proteomes" id="UP001149954"/>
    </source>
</evidence>
<keyword evidence="3" id="KW-1185">Reference proteome</keyword>
<comment type="caution">
    <text evidence="2">The sequence shown here is derived from an EMBL/GenBank/DDBJ whole genome shotgun (WGS) entry which is preliminary data.</text>
</comment>
<organism evidence="2 3">
    <name type="scientific">Penicillium fimorum</name>
    <dbReference type="NCBI Taxonomy" id="1882269"/>
    <lineage>
        <taxon>Eukaryota</taxon>
        <taxon>Fungi</taxon>
        <taxon>Dikarya</taxon>
        <taxon>Ascomycota</taxon>
        <taxon>Pezizomycotina</taxon>
        <taxon>Eurotiomycetes</taxon>
        <taxon>Eurotiomycetidae</taxon>
        <taxon>Eurotiales</taxon>
        <taxon>Aspergillaceae</taxon>
        <taxon>Penicillium</taxon>
    </lineage>
</organism>
<sequence>MALLKRLSPAAERTLSGTDRSDSPLLKERSSPGPRLLNRDEVPSCDSINLSVPQQRAIPSQ</sequence>
<dbReference type="OrthoDB" id="529367at2759"/>
<dbReference type="AlphaFoldDB" id="A0A9X0CBL3"/>
<dbReference type="Proteomes" id="UP001149954">
    <property type="component" value="Unassembled WGS sequence"/>
</dbReference>
<reference evidence="2" key="2">
    <citation type="journal article" date="2023" name="IMA Fungus">
        <title>Comparative genomic study of the Penicillium genus elucidates a diverse pangenome and 15 lateral gene transfer events.</title>
        <authorList>
            <person name="Petersen C."/>
            <person name="Sorensen T."/>
            <person name="Nielsen M.R."/>
            <person name="Sondergaard T.E."/>
            <person name="Sorensen J.L."/>
            <person name="Fitzpatrick D.A."/>
            <person name="Frisvad J.C."/>
            <person name="Nielsen K.L."/>
        </authorList>
    </citation>
    <scope>NUCLEOTIDE SEQUENCE</scope>
    <source>
        <strain evidence="2">IBT 29495</strain>
    </source>
</reference>
<reference evidence="2" key="1">
    <citation type="submission" date="2022-12" db="EMBL/GenBank/DDBJ databases">
        <authorList>
            <person name="Petersen C."/>
        </authorList>
    </citation>
    <scope>NUCLEOTIDE SEQUENCE</scope>
    <source>
        <strain evidence="2">IBT 29495</strain>
    </source>
</reference>
<feature type="compositionally biased region" description="Polar residues" evidence="1">
    <location>
        <begin position="46"/>
        <end position="61"/>
    </location>
</feature>
<feature type="compositionally biased region" description="Basic and acidic residues" evidence="1">
    <location>
        <begin position="19"/>
        <end position="30"/>
    </location>
</feature>
<name>A0A9X0CBL3_9EURO</name>
<accession>A0A9X0CBL3</accession>
<feature type="region of interest" description="Disordered" evidence="1">
    <location>
        <begin position="1"/>
        <end position="61"/>
    </location>
</feature>
<dbReference type="EMBL" id="JAPWDS010000001">
    <property type="protein sequence ID" value="KAJ5520736.1"/>
    <property type="molecule type" value="Genomic_DNA"/>
</dbReference>
<proteinExistence type="predicted"/>
<protein>
    <submittedName>
        <fullName evidence="2">Uncharacterized protein</fullName>
    </submittedName>
</protein>